<evidence type="ECO:0000256" key="7">
    <source>
        <dbReference type="ARBA" id="ARBA00022723"/>
    </source>
</evidence>
<dbReference type="Pfam" id="PF00351">
    <property type="entry name" value="Biopterin_H"/>
    <property type="match status" value="1"/>
</dbReference>
<feature type="region of interest" description="Disordered" evidence="13">
    <location>
        <begin position="266"/>
        <end position="312"/>
    </location>
</feature>
<dbReference type="Proteomes" id="UP001465331">
    <property type="component" value="Unassembled WGS sequence"/>
</dbReference>
<proteinExistence type="inferred from homology"/>
<evidence type="ECO:0000256" key="10">
    <source>
        <dbReference type="ARBA" id="ARBA00023033"/>
    </source>
</evidence>
<dbReference type="PROSITE" id="PS51410">
    <property type="entry name" value="BH4_AAA_HYDROXYL_2"/>
    <property type="match status" value="1"/>
</dbReference>
<evidence type="ECO:0000256" key="9">
    <source>
        <dbReference type="ARBA" id="ARBA00023004"/>
    </source>
</evidence>
<keyword evidence="7" id="KW-0479">Metal-binding</keyword>
<keyword evidence="8 15" id="KW-0560">Oxidoreductase</keyword>
<dbReference type="PRINTS" id="PR00372">
    <property type="entry name" value="FYWHYDRXLASE"/>
</dbReference>
<dbReference type="PROSITE" id="PS00367">
    <property type="entry name" value="BH4_AAA_HYDROXYL_1"/>
    <property type="match status" value="1"/>
</dbReference>
<dbReference type="NCBIfam" id="TIGR01267">
    <property type="entry name" value="Phe4hydrox_mono"/>
    <property type="match status" value="1"/>
</dbReference>
<dbReference type="InterPro" id="IPR036329">
    <property type="entry name" value="Aro-AA_hydroxylase_C_sf"/>
</dbReference>
<dbReference type="NCBIfam" id="NF008877">
    <property type="entry name" value="PRK11913.1-2"/>
    <property type="match status" value="1"/>
</dbReference>
<evidence type="ECO:0000313" key="16">
    <source>
        <dbReference type="Proteomes" id="UP001465331"/>
    </source>
</evidence>
<evidence type="ECO:0000256" key="3">
    <source>
        <dbReference type="ARBA" id="ARBA00005088"/>
    </source>
</evidence>
<comment type="pathway">
    <text evidence="3">Amino-acid degradation; L-phenylalanine degradation; acetoacetate and fumarate from L-phenylalanine: step 1/6.</text>
</comment>
<evidence type="ECO:0000313" key="15">
    <source>
        <dbReference type="EMBL" id="MES0873227.1"/>
    </source>
</evidence>
<dbReference type="Gene3D" id="1.10.800.10">
    <property type="entry name" value="Aromatic amino acid hydroxylase"/>
    <property type="match status" value="1"/>
</dbReference>
<evidence type="ECO:0000256" key="8">
    <source>
        <dbReference type="ARBA" id="ARBA00023002"/>
    </source>
</evidence>
<keyword evidence="16" id="KW-1185">Reference proteome</keyword>
<evidence type="ECO:0000256" key="6">
    <source>
        <dbReference type="ARBA" id="ARBA00020276"/>
    </source>
</evidence>
<dbReference type="EC" id="1.14.16.1" evidence="5"/>
<evidence type="ECO:0000256" key="11">
    <source>
        <dbReference type="ARBA" id="ARBA00023232"/>
    </source>
</evidence>
<name>A0ABV2A7P1_9GAMM</name>
<protein>
    <recommendedName>
        <fullName evidence="6">Phenylalanine-4-hydroxylase</fullName>
        <ecNumber evidence="5">1.14.16.1</ecNumber>
    </recommendedName>
    <alternativeName>
        <fullName evidence="12">Phe-4-monooxygenase</fullName>
    </alternativeName>
</protein>
<comment type="caution">
    <text evidence="15">The sequence shown here is derived from an EMBL/GenBank/DDBJ whole genome shotgun (WGS) entry which is preliminary data.</text>
</comment>
<dbReference type="PANTHER" id="PTHR11473:SF24">
    <property type="entry name" value="PHENYLALANINE-4-HYDROXYLASE"/>
    <property type="match status" value="1"/>
</dbReference>
<keyword evidence="11" id="KW-0585">Phenylalanine catabolism</keyword>
<dbReference type="InterPro" id="IPR005960">
    <property type="entry name" value="Phe-4-hydroxylase_mono"/>
</dbReference>
<dbReference type="InterPro" id="IPR018301">
    <property type="entry name" value="ArAA_hydroxylase_Fe/CU_BS"/>
</dbReference>
<dbReference type="InterPro" id="IPR019774">
    <property type="entry name" value="Aromatic-AA_hydroxylase_C"/>
</dbReference>
<organism evidence="15 16">
    <name type="scientific">Sinimarinibacterium thermocellulolyticum</name>
    <dbReference type="NCBI Taxonomy" id="3170016"/>
    <lineage>
        <taxon>Bacteria</taxon>
        <taxon>Pseudomonadati</taxon>
        <taxon>Pseudomonadota</taxon>
        <taxon>Gammaproteobacteria</taxon>
        <taxon>Nevskiales</taxon>
        <taxon>Nevskiaceae</taxon>
        <taxon>Sinimarinibacterium</taxon>
    </lineage>
</organism>
<comment type="catalytic activity">
    <reaction evidence="1">
        <text>(6R)-L-erythro-5,6,7,8-tetrahydrobiopterin + L-phenylalanine + O2 = (4aS,6R)-4a-hydroxy-L-erythro-5,6,7,8-tetrahydrobiopterin + L-tyrosine</text>
        <dbReference type="Rhea" id="RHEA:20273"/>
        <dbReference type="ChEBI" id="CHEBI:15379"/>
        <dbReference type="ChEBI" id="CHEBI:15642"/>
        <dbReference type="ChEBI" id="CHEBI:58095"/>
        <dbReference type="ChEBI" id="CHEBI:58315"/>
        <dbReference type="ChEBI" id="CHEBI:59560"/>
        <dbReference type="EC" id="1.14.16.1"/>
    </reaction>
</comment>
<evidence type="ECO:0000256" key="5">
    <source>
        <dbReference type="ARBA" id="ARBA00011995"/>
    </source>
</evidence>
<feature type="domain" description="Biopterin-dependent aromatic amino acid hydroxylase family profile" evidence="14">
    <location>
        <begin position="1"/>
        <end position="300"/>
    </location>
</feature>
<dbReference type="PANTHER" id="PTHR11473">
    <property type="entry name" value="AROMATIC AMINO ACID HYDROXYLASE"/>
    <property type="match status" value="1"/>
</dbReference>
<dbReference type="GO" id="GO:0004505">
    <property type="term" value="F:phenylalanine 4-monooxygenase activity"/>
    <property type="evidence" value="ECO:0007669"/>
    <property type="project" value="UniProtKB-EC"/>
</dbReference>
<evidence type="ECO:0000256" key="1">
    <source>
        <dbReference type="ARBA" id="ARBA00001060"/>
    </source>
</evidence>
<evidence type="ECO:0000256" key="13">
    <source>
        <dbReference type="SAM" id="MobiDB-lite"/>
    </source>
</evidence>
<comment type="similarity">
    <text evidence="4">Belongs to the biopterin-dependent aromatic amino acid hydroxylase family.</text>
</comment>
<evidence type="ECO:0000256" key="12">
    <source>
        <dbReference type="ARBA" id="ARBA00029922"/>
    </source>
</evidence>
<reference evidence="15 16" key="1">
    <citation type="submission" date="2024-06" db="EMBL/GenBank/DDBJ databases">
        <authorList>
            <person name="Li Z."/>
            <person name="Jiang Y."/>
        </authorList>
    </citation>
    <scope>NUCLEOTIDE SEQUENCE [LARGE SCALE GENOMIC DNA]</scope>
    <source>
        <strain evidence="15 16">HSW-8</strain>
    </source>
</reference>
<gene>
    <name evidence="15" type="primary">phhA</name>
    <name evidence="15" type="ORF">ABSH63_04255</name>
</gene>
<dbReference type="SUPFAM" id="SSF56534">
    <property type="entry name" value="Aromatic aminoacid monoxygenases, catalytic and oligomerization domains"/>
    <property type="match status" value="1"/>
</dbReference>
<evidence type="ECO:0000259" key="14">
    <source>
        <dbReference type="PROSITE" id="PS51410"/>
    </source>
</evidence>
<keyword evidence="10" id="KW-0503">Monooxygenase</keyword>
<dbReference type="CDD" id="cd03348">
    <property type="entry name" value="pro_PheOH"/>
    <property type="match status" value="1"/>
</dbReference>
<dbReference type="InterPro" id="IPR001273">
    <property type="entry name" value="ArAA_hydroxylase"/>
</dbReference>
<evidence type="ECO:0000256" key="2">
    <source>
        <dbReference type="ARBA" id="ARBA00001954"/>
    </source>
</evidence>
<dbReference type="InterPro" id="IPR036951">
    <property type="entry name" value="ArAA_hydroxylase_sf"/>
</dbReference>
<dbReference type="EMBL" id="JBEPIJ010000003">
    <property type="protein sequence ID" value="MES0873227.1"/>
    <property type="molecule type" value="Genomic_DNA"/>
</dbReference>
<comment type="cofactor">
    <cofactor evidence="2">
        <name>Fe(2+)</name>
        <dbReference type="ChEBI" id="CHEBI:29033"/>
    </cofactor>
</comment>
<keyword evidence="9" id="KW-0408">Iron</keyword>
<evidence type="ECO:0000256" key="4">
    <source>
        <dbReference type="ARBA" id="ARBA00009712"/>
    </source>
</evidence>
<sequence length="312" mass="35310">MFGAHTTSGLRGDYSRARADFTVEQSWQTYGEADHALWRRLYARQSQLVRHYACRAFADGLARADCADAIPDLARVNRALTRASGWQLVAVPGFIPDEQFFRHLAARRFPVTVWLRKPEELDYLVEPDIFHDFFGHVPMLFDRAFGDFMQAYGEKGLRALAVGALPHVARLYWYTVEFGLIDAEDGLRAFGAGILSSGGETPYAVESPTPLRVRFDLRRCMRTRYRIDDFQKTYFVIRAIDELKDTVAQDLVPLLQSLVLEPELEPDRLYPGDEPVPPRACRPEAQGAMRASPAPRSRIKVPGESGAEHHLS</sequence>
<dbReference type="RefSeq" id="WP_352887732.1">
    <property type="nucleotide sequence ID" value="NZ_JBEPIJ010000003.1"/>
</dbReference>
<accession>A0ABV2A7P1</accession>